<name>A0AAV0AIK4_PHAPC</name>
<dbReference type="EMBL" id="CALTRL010000174">
    <property type="protein sequence ID" value="CAH7666907.1"/>
    <property type="molecule type" value="Genomic_DNA"/>
</dbReference>
<feature type="transmembrane region" description="Helical" evidence="14">
    <location>
        <begin position="1861"/>
        <end position="1878"/>
    </location>
</feature>
<dbReference type="Proteomes" id="UP001153365">
    <property type="component" value="Unassembled WGS sequence"/>
</dbReference>
<feature type="transmembrane region" description="Helical" evidence="14">
    <location>
        <begin position="1579"/>
        <end position="1602"/>
    </location>
</feature>
<accession>A0AAV0AIK4</accession>
<keyword evidence="8" id="KW-0863">Zinc-finger</keyword>
<keyword evidence="11 14" id="KW-1133">Transmembrane helix</keyword>
<evidence type="ECO:0000256" key="9">
    <source>
        <dbReference type="ARBA" id="ARBA00022786"/>
    </source>
</evidence>
<keyword evidence="17" id="KW-1185">Reference proteome</keyword>
<evidence type="ECO:0000256" key="8">
    <source>
        <dbReference type="ARBA" id="ARBA00022771"/>
    </source>
</evidence>
<evidence type="ECO:0000256" key="3">
    <source>
        <dbReference type="ARBA" id="ARBA00004906"/>
    </source>
</evidence>
<keyword evidence="5" id="KW-0808">Transferase</keyword>
<feature type="transmembrane region" description="Helical" evidence="14">
    <location>
        <begin position="1517"/>
        <end position="1534"/>
    </location>
</feature>
<dbReference type="SUPFAM" id="SSF57850">
    <property type="entry name" value="RING/U-box"/>
    <property type="match status" value="1"/>
</dbReference>
<evidence type="ECO:0000256" key="13">
    <source>
        <dbReference type="SAM" id="MobiDB-lite"/>
    </source>
</evidence>
<dbReference type="EC" id="2.3.2.27" evidence="4"/>
<evidence type="ECO:0000313" key="17">
    <source>
        <dbReference type="Proteomes" id="UP001153365"/>
    </source>
</evidence>
<reference evidence="16" key="1">
    <citation type="submission" date="2022-06" db="EMBL/GenBank/DDBJ databases">
        <authorList>
            <consortium name="SYNGENTA / RWTH Aachen University"/>
        </authorList>
    </citation>
    <scope>NUCLEOTIDE SEQUENCE</scope>
</reference>
<gene>
    <name evidence="16" type="ORF">PPACK8108_LOCUS1275</name>
</gene>
<evidence type="ECO:0000256" key="11">
    <source>
        <dbReference type="ARBA" id="ARBA00022989"/>
    </source>
</evidence>
<keyword evidence="12 14" id="KW-0472">Membrane</keyword>
<feature type="compositionally biased region" description="Polar residues" evidence="13">
    <location>
        <begin position="1125"/>
        <end position="1134"/>
    </location>
</feature>
<evidence type="ECO:0000256" key="2">
    <source>
        <dbReference type="ARBA" id="ARBA00004141"/>
    </source>
</evidence>
<feature type="region of interest" description="Disordered" evidence="13">
    <location>
        <begin position="1"/>
        <end position="43"/>
    </location>
</feature>
<feature type="transmembrane region" description="Helical" evidence="14">
    <location>
        <begin position="1469"/>
        <end position="1497"/>
    </location>
</feature>
<comment type="caution">
    <text evidence="16">The sequence shown here is derived from an EMBL/GenBank/DDBJ whole genome shotgun (WGS) entry which is preliminary data.</text>
</comment>
<dbReference type="InterPro" id="IPR056521">
    <property type="entry name" value="MARCHF6-like_C"/>
</dbReference>
<dbReference type="GO" id="GO:0061630">
    <property type="term" value="F:ubiquitin protein ligase activity"/>
    <property type="evidence" value="ECO:0007669"/>
    <property type="project" value="UniProtKB-EC"/>
</dbReference>
<feature type="compositionally biased region" description="Low complexity" evidence="13">
    <location>
        <begin position="1110"/>
        <end position="1119"/>
    </location>
</feature>
<feature type="domain" description="RING-CH-type" evidence="15">
    <location>
        <begin position="55"/>
        <end position="116"/>
    </location>
</feature>
<evidence type="ECO:0000256" key="4">
    <source>
        <dbReference type="ARBA" id="ARBA00012483"/>
    </source>
</evidence>
<feature type="region of interest" description="Disordered" evidence="13">
    <location>
        <begin position="318"/>
        <end position="352"/>
    </location>
</feature>
<dbReference type="GO" id="GO:0008270">
    <property type="term" value="F:zinc ion binding"/>
    <property type="evidence" value="ECO:0007669"/>
    <property type="project" value="UniProtKB-KW"/>
</dbReference>
<dbReference type="FunFam" id="3.30.40.10:FF:000287">
    <property type="entry name" value="RING finger membrane protein"/>
    <property type="match status" value="1"/>
</dbReference>
<comment type="subcellular location">
    <subcellularLocation>
        <location evidence="2">Membrane</location>
        <topology evidence="2">Multi-pass membrane protein</topology>
    </subcellularLocation>
</comment>
<feature type="compositionally biased region" description="Polar residues" evidence="13">
    <location>
        <begin position="28"/>
        <end position="43"/>
    </location>
</feature>
<comment type="catalytic activity">
    <reaction evidence="1">
        <text>S-ubiquitinyl-[E2 ubiquitin-conjugating enzyme]-L-cysteine + [acceptor protein]-L-lysine = [E2 ubiquitin-conjugating enzyme]-L-cysteine + N(6)-ubiquitinyl-[acceptor protein]-L-lysine.</text>
        <dbReference type="EC" id="2.3.2.27"/>
    </reaction>
</comment>
<dbReference type="CDD" id="cd16702">
    <property type="entry name" value="RING_CH-C4HC3_MARCH6"/>
    <property type="match status" value="1"/>
</dbReference>
<dbReference type="Gene3D" id="3.30.40.10">
    <property type="entry name" value="Zinc/RING finger domain, C3HC4 (zinc finger)"/>
    <property type="match status" value="1"/>
</dbReference>
<feature type="region of interest" description="Disordered" evidence="13">
    <location>
        <begin position="1708"/>
        <end position="1727"/>
    </location>
</feature>
<evidence type="ECO:0000256" key="7">
    <source>
        <dbReference type="ARBA" id="ARBA00022723"/>
    </source>
</evidence>
<feature type="region of interest" description="Disordered" evidence="13">
    <location>
        <begin position="1110"/>
        <end position="1134"/>
    </location>
</feature>
<keyword evidence="9" id="KW-0833">Ubl conjugation pathway</keyword>
<dbReference type="Pfam" id="PF23113">
    <property type="entry name" value="MARCHF6_C"/>
    <property type="match status" value="1"/>
</dbReference>
<evidence type="ECO:0000256" key="5">
    <source>
        <dbReference type="ARBA" id="ARBA00022679"/>
    </source>
</evidence>
<dbReference type="SMART" id="SM00744">
    <property type="entry name" value="RINGv"/>
    <property type="match status" value="1"/>
</dbReference>
<dbReference type="InterPro" id="IPR013083">
    <property type="entry name" value="Znf_RING/FYVE/PHD"/>
</dbReference>
<keyword evidence="6 14" id="KW-0812">Transmembrane</keyword>
<dbReference type="InterPro" id="IPR011016">
    <property type="entry name" value="Znf_RING-CH"/>
</dbReference>
<dbReference type="GO" id="GO:0036503">
    <property type="term" value="P:ERAD pathway"/>
    <property type="evidence" value="ECO:0007669"/>
    <property type="project" value="TreeGrafter"/>
</dbReference>
<evidence type="ECO:0000256" key="1">
    <source>
        <dbReference type="ARBA" id="ARBA00000900"/>
    </source>
</evidence>
<feature type="transmembrane region" description="Helical" evidence="14">
    <location>
        <begin position="1614"/>
        <end position="1635"/>
    </location>
</feature>
<evidence type="ECO:0000256" key="14">
    <source>
        <dbReference type="SAM" id="Phobius"/>
    </source>
</evidence>
<keyword evidence="10" id="KW-0862">Zinc</keyword>
<protein>
    <recommendedName>
        <fullName evidence="4">RING-type E3 ubiquitin transferase</fullName>
        <ecNumber evidence="4">2.3.2.27</ecNumber>
    </recommendedName>
</protein>
<sequence>MSDTSSSSSSSSSSSLLASSSSSSSKSNVQRPISPPSSSYSKNLTVNATTESTTVDHDQSSVCRVCRSDDPSLGPLFHPCRCTGSIAHVHQDCLSTWLSHSKKSSCELCGHLFSFEKVYKPGSPPRPPISTIIFQALKEILNLLLLLARATLVGVCWLGIVPWTVVWVSTAYWKAADWFAFGITSNPSESSSNVRSSLNTTPTTPITQSLSHRLFNQSDDRHNLFSYYYQRQNSSFFVWASSFLNTFDLDPNSIALDIFQGQLITCAIILSFVVVFLLREWILQNTPPPELIRDEEPQNIVAQAPANAPQPQLVEQLPLLEPPQPPQSPQVQKDDSTSVPLTRHHKSSSLSHISTAVDRHQATFSFQPTFSSSGPKDYLLDDKSLAAEQVSDPRDLTDRALTESYRVSNLNKSNYDHQSSLLHTVRVSSLYLFFVGDVSGKLSISASPESINDKVLKDPKHTKLLETWSSVLKTTVCHSSQDIPAQLKLFREFVMSSSRLDVDTKDLDLWCHLEQSWTRQLLSDSRIIQYLKSIYSNLDSGKLSRRLAITNALMYALVSILSLIERGESELGLDRLMENLEVLLFVPYNVDCEPLGQSLDEVIKRFSFIGEKKRDSVYHFRDEIVEILVTQNILGLLLKDRNFLEYIQAVTFDEHIFTDLPLKCLPLNSRFVDLAPIMFDYDRSEIDLENDLIEVTRHIITFKSLQQSKFQKSFGDHEAKKLDWIDQVNFEHEFLLTSIYIILCGKSIQGLSIPVLQNPRFKEIIGEGDAVDTEESHFYCNILRLWEKLARNCLLENCPESLKSFRAYAMKDFYDKNLGQANTSFDVDKPCYHFQKLEAEWLTKLLNDSFCCMTILSILSKRHKPKGGSDIAQENTSKYSFFLIKLIYVYLVLAADECLTPEGSLYQNIPAKIEVKNCRERFEFGFRMLDSSILQLEYDQPTIQTKGLKEVFRETRFLLKSCRPITSGPKREDDSGNDLGDLRYRLLSDRLKRGVIGVLVRQKVLCQVFTDPEFLQYANSVLFDPNLFSQSSILNDDLVEDIIAPVNRLAPLSFSVKGKGRADAVEEDQGSLDQSFIDVQLPIDALNSSVEDEEKLMRLSKTNHICDAATSASNSQSTNEKNHKLTQNADPSSLRTNSTVEVALGASHTRTGTARPALHSGRQRALSLHAGFENPRAEDVRGVDLHLLRRGPLNGEEGNRAVPLGEQGDIPPPPLAPAPMAAPAGVGGDAFGFDEAGLNGVDDDLMAEDIDGILELIGMKGSLLMLAQNVGLMTMLLSLSLLAFVHLPHMIGKIAVLSRAHRILAPPLKGLLVLQRVVHRGLDYASDFLQPHLTRIEPDVTIQKFIAKVFPQKISGGFNHGSQSQRLWPVRNSWKMVEPLIQQTKKIISKAYDIQPVWNELYDRVGDRLNSIANGSKPVDRALAVLLGYLELVSLSFLYLSSGLDQQRARFVSETIVNGMKQQFLILKVGMFIFVELVIFPFLCGLLLNLTTIPIFPNATFSNRMELYGSSPYSSTLITWLAGTCFMFTFAILVSTCRESLRAGVCWWIRDPSDDRFNPIREILDRPVWSQVKKILASAVMYGTVIVFGLGSVVFSLIFFTGSLPLRIHPNRPISRSALDLVIYQTGLPLFLEWFQPRSKLKKSLQATSRFLARKLRLTCYLYGERRISEETKLEVAIYGPDDHYLQQKPVEQENRLSLNTVMSRSTSSTSFESNSKNEHGIHLASSNSKPKFTGRFTVSRSRKSGGGSFARVPASDSVKVVRGRKMHIPVKPDGTPIDPADMAIIEQQRAEAREEGGPEADHYTIVYLPPNFKLRMSLYVILMWTAAVFMGWQVIGVPLMVGRVIVDQIILSQQEEPHDVYAFGIGTLVCSILYVAGNKIYKIYSSWNETSEDEGSSLAENQDVTNLIGLIFRAVKKVFNVTVFLFSMGAVMPVLSSVIIDLYVLGPIKPMRSNTGFPVLKVLESWSYGCIYLSIGARLVRIVPNWILAAEDQVLACWSAGRVIEGIEKCNRLIIFPVTAGMIASIALPSIIFAPMIIWIPEKVMKRMVGWATISANNNTSGVTSEGSGIMNGLNPKVNEFTKVDCFYLILKTIYPMILSWYSHYLTTKVCFKGFSKWVEKVRDERFLEKRRLKK</sequence>
<evidence type="ECO:0000259" key="15">
    <source>
        <dbReference type="PROSITE" id="PS51292"/>
    </source>
</evidence>
<dbReference type="PANTHER" id="PTHR13145">
    <property type="entry name" value="SSM4 PROTEIN"/>
    <property type="match status" value="1"/>
</dbReference>
<feature type="compositionally biased region" description="Low complexity" evidence="13">
    <location>
        <begin position="1"/>
        <end position="27"/>
    </location>
</feature>
<feature type="transmembrane region" description="Helical" evidence="14">
    <location>
        <begin position="1819"/>
        <end position="1841"/>
    </location>
</feature>
<evidence type="ECO:0000256" key="6">
    <source>
        <dbReference type="ARBA" id="ARBA00022692"/>
    </source>
</evidence>
<feature type="transmembrane region" description="Helical" evidence="14">
    <location>
        <begin position="2015"/>
        <end position="2041"/>
    </location>
</feature>
<dbReference type="GO" id="GO:0005789">
    <property type="term" value="C:endoplasmic reticulum membrane"/>
    <property type="evidence" value="ECO:0007669"/>
    <property type="project" value="TreeGrafter"/>
</dbReference>
<dbReference type="Pfam" id="PF12906">
    <property type="entry name" value="RINGv"/>
    <property type="match status" value="1"/>
</dbReference>
<organism evidence="16 17">
    <name type="scientific">Phakopsora pachyrhizi</name>
    <name type="common">Asian soybean rust disease fungus</name>
    <dbReference type="NCBI Taxonomy" id="170000"/>
    <lineage>
        <taxon>Eukaryota</taxon>
        <taxon>Fungi</taxon>
        <taxon>Dikarya</taxon>
        <taxon>Basidiomycota</taxon>
        <taxon>Pucciniomycotina</taxon>
        <taxon>Pucciniomycetes</taxon>
        <taxon>Pucciniales</taxon>
        <taxon>Phakopsoraceae</taxon>
        <taxon>Phakopsora</taxon>
    </lineage>
</organism>
<evidence type="ECO:0000256" key="10">
    <source>
        <dbReference type="ARBA" id="ARBA00022833"/>
    </source>
</evidence>
<dbReference type="PROSITE" id="PS51292">
    <property type="entry name" value="ZF_RING_CH"/>
    <property type="match status" value="1"/>
</dbReference>
<feature type="transmembrane region" description="Helical" evidence="14">
    <location>
        <begin position="1919"/>
        <end position="1946"/>
    </location>
</feature>
<keyword evidence="7" id="KW-0479">Metal-binding</keyword>
<evidence type="ECO:0000313" key="16">
    <source>
        <dbReference type="EMBL" id="CAH7666907.1"/>
    </source>
</evidence>
<proteinExistence type="predicted"/>
<evidence type="ECO:0000256" key="12">
    <source>
        <dbReference type="ARBA" id="ARBA00023136"/>
    </source>
</evidence>
<dbReference type="PANTHER" id="PTHR13145:SF0">
    <property type="entry name" value="E3 UBIQUITIN-PROTEIN LIGASE MARCHF6"/>
    <property type="match status" value="1"/>
</dbReference>
<comment type="pathway">
    <text evidence="3">Protein modification; protein ubiquitination.</text>
</comment>